<dbReference type="InterPro" id="IPR053924">
    <property type="entry name" value="RecX_HTH_2nd"/>
</dbReference>
<dbReference type="RefSeq" id="WP_378153743.1">
    <property type="nucleotide sequence ID" value="NZ_JBHSEC010000007.1"/>
</dbReference>
<feature type="domain" description="RecX second three-helical" evidence="7">
    <location>
        <begin position="108"/>
        <end position="147"/>
    </location>
</feature>
<dbReference type="InterPro" id="IPR036388">
    <property type="entry name" value="WH-like_DNA-bd_sf"/>
</dbReference>
<reference evidence="11" key="1">
    <citation type="journal article" date="2019" name="Int. J. Syst. Evol. Microbiol.">
        <title>The Global Catalogue of Microorganisms (GCM) 10K type strain sequencing project: providing services to taxonomists for standard genome sequencing and annotation.</title>
        <authorList>
            <consortium name="The Broad Institute Genomics Platform"/>
            <consortium name="The Broad Institute Genome Sequencing Center for Infectious Disease"/>
            <person name="Wu L."/>
            <person name="Ma J."/>
        </authorList>
    </citation>
    <scope>NUCLEOTIDE SEQUENCE [LARGE SCALE GENOMIC DNA]</scope>
    <source>
        <strain evidence="11">CCUG 59778</strain>
    </source>
</reference>
<gene>
    <name evidence="6 10" type="primary">recX</name>
    <name evidence="10" type="ORF">ACFOZY_07000</name>
</gene>
<name>A0ABV8X6F4_9LACT</name>
<feature type="domain" description="RecX third three-helical" evidence="8">
    <location>
        <begin position="218"/>
        <end position="260"/>
    </location>
</feature>
<evidence type="ECO:0000256" key="1">
    <source>
        <dbReference type="ARBA" id="ARBA00003529"/>
    </source>
</evidence>
<sequence>MSEITKISRQKKNAERYNIYLDNKYAFSVDENVLVQFQLTKGKELDDLTIDEMVFEDEVRKAFNKALHYLGFRMRSEFEVKKKLLDSEFGEAVVLEAIQKLNELGFLNDETFTQALLNTQKATGKKGPKSIRQEFRKKGIDKELQEEILSTYSEKEQISIATELAEKVARTERGKTPFQVKQKIQETLLRKGYGFEVIGQVVEIVEIELEEDDWDLLLNKQGEKIWNKYSGKYKGSELHYRVKQALYQKGVPSERIDRFIERKEAEEDGE</sequence>
<accession>A0ABV8X6F4</accession>
<evidence type="ECO:0000313" key="10">
    <source>
        <dbReference type="EMBL" id="MFC4410187.1"/>
    </source>
</evidence>
<dbReference type="PANTHER" id="PTHR33602">
    <property type="entry name" value="REGULATORY PROTEIN RECX FAMILY PROTEIN"/>
    <property type="match status" value="1"/>
</dbReference>
<dbReference type="Pfam" id="PF21982">
    <property type="entry name" value="RecX_HTH1"/>
    <property type="match status" value="1"/>
</dbReference>
<feature type="domain" description="RecX first three-helical" evidence="9">
    <location>
        <begin position="62"/>
        <end position="101"/>
    </location>
</feature>
<dbReference type="Pfam" id="PF02631">
    <property type="entry name" value="RecX_HTH2"/>
    <property type="match status" value="1"/>
</dbReference>
<keyword evidence="11" id="KW-1185">Reference proteome</keyword>
<dbReference type="Gene3D" id="1.10.10.10">
    <property type="entry name" value="Winged helix-like DNA-binding domain superfamily/Winged helix DNA-binding domain"/>
    <property type="match status" value="4"/>
</dbReference>
<dbReference type="NCBIfam" id="NF010733">
    <property type="entry name" value="PRK14135.1"/>
    <property type="match status" value="1"/>
</dbReference>
<evidence type="ECO:0000256" key="4">
    <source>
        <dbReference type="ARBA" id="ARBA00018111"/>
    </source>
</evidence>
<evidence type="ECO:0000256" key="5">
    <source>
        <dbReference type="ARBA" id="ARBA00022490"/>
    </source>
</evidence>
<evidence type="ECO:0000256" key="2">
    <source>
        <dbReference type="ARBA" id="ARBA00004496"/>
    </source>
</evidence>
<keyword evidence="5 6" id="KW-0963">Cytoplasm</keyword>
<evidence type="ECO:0000256" key="6">
    <source>
        <dbReference type="HAMAP-Rule" id="MF_01114"/>
    </source>
</evidence>
<proteinExistence type="inferred from homology"/>
<dbReference type="Pfam" id="PF21981">
    <property type="entry name" value="RecX_HTH3"/>
    <property type="match status" value="2"/>
</dbReference>
<comment type="similarity">
    <text evidence="3 6">Belongs to the RecX family.</text>
</comment>
<evidence type="ECO:0000313" key="11">
    <source>
        <dbReference type="Proteomes" id="UP001595817"/>
    </source>
</evidence>
<evidence type="ECO:0000256" key="3">
    <source>
        <dbReference type="ARBA" id="ARBA00009695"/>
    </source>
</evidence>
<comment type="caution">
    <text evidence="10">The sequence shown here is derived from an EMBL/GenBank/DDBJ whole genome shotgun (WGS) entry which is preliminary data.</text>
</comment>
<organism evidence="10 11">
    <name type="scientific">Chungangia koreensis</name>
    <dbReference type="NCBI Taxonomy" id="752657"/>
    <lineage>
        <taxon>Bacteria</taxon>
        <taxon>Bacillati</taxon>
        <taxon>Bacillota</taxon>
        <taxon>Bacilli</taxon>
        <taxon>Lactobacillales</taxon>
        <taxon>Chungangia</taxon>
    </lineage>
</organism>
<dbReference type="InterPro" id="IPR053925">
    <property type="entry name" value="RecX_HTH_3rd"/>
</dbReference>
<evidence type="ECO:0000259" key="8">
    <source>
        <dbReference type="Pfam" id="PF21981"/>
    </source>
</evidence>
<dbReference type="HAMAP" id="MF_01114">
    <property type="entry name" value="RecX"/>
    <property type="match status" value="1"/>
</dbReference>
<evidence type="ECO:0000259" key="7">
    <source>
        <dbReference type="Pfam" id="PF02631"/>
    </source>
</evidence>
<feature type="domain" description="RecX third three-helical" evidence="8">
    <location>
        <begin position="156"/>
        <end position="202"/>
    </location>
</feature>
<dbReference type="EMBL" id="JBHSEC010000007">
    <property type="protein sequence ID" value="MFC4410187.1"/>
    <property type="molecule type" value="Genomic_DNA"/>
</dbReference>
<dbReference type="Proteomes" id="UP001595817">
    <property type="component" value="Unassembled WGS sequence"/>
</dbReference>
<dbReference type="InterPro" id="IPR003783">
    <property type="entry name" value="Regulatory_RecX"/>
</dbReference>
<dbReference type="PANTHER" id="PTHR33602:SF1">
    <property type="entry name" value="REGULATORY PROTEIN RECX FAMILY PROTEIN"/>
    <property type="match status" value="1"/>
</dbReference>
<dbReference type="InterPro" id="IPR053926">
    <property type="entry name" value="RecX_HTH_1st"/>
</dbReference>
<protein>
    <recommendedName>
        <fullName evidence="4 6">Regulatory protein RecX</fullName>
    </recommendedName>
</protein>
<evidence type="ECO:0000259" key="9">
    <source>
        <dbReference type="Pfam" id="PF21982"/>
    </source>
</evidence>
<comment type="function">
    <text evidence="1 6">Modulates RecA activity.</text>
</comment>
<comment type="subcellular location">
    <subcellularLocation>
        <location evidence="2 6">Cytoplasm</location>
    </subcellularLocation>
</comment>